<feature type="region of interest" description="Disordered" evidence="1">
    <location>
        <begin position="1"/>
        <end position="71"/>
    </location>
</feature>
<dbReference type="InParanoid" id="A0A7N5KLS7"/>
<reference evidence="2" key="2">
    <citation type="submission" date="2025-08" db="UniProtKB">
        <authorList>
            <consortium name="Ensembl"/>
        </authorList>
    </citation>
    <scope>IDENTIFICATION</scope>
</reference>
<evidence type="ECO:0000313" key="2">
    <source>
        <dbReference type="Ensembl" id="ENSAMEP00000041789.1"/>
    </source>
</evidence>
<sequence>MRSRRRFSTSGFSICDQQERESGPTGPRLSAAARAFGSRRWESPARTPSRTPQREPRAGPFGSLSAPPPKAPRVNVCKLASSLSRVFSILLSQPCPPSSPLCVSPSLFSLRLRLVQSLSQWRTLGEEVIRGKGS</sequence>
<dbReference type="Ensembl" id="ENSAMET00000025386.1">
    <property type="protein sequence ID" value="ENSAMEP00000041789.1"/>
    <property type="gene ID" value="ENSAMEG00000027700.1"/>
</dbReference>
<evidence type="ECO:0000256" key="1">
    <source>
        <dbReference type="SAM" id="MobiDB-lite"/>
    </source>
</evidence>
<proteinExistence type="predicted"/>
<dbReference type="GeneTree" id="ENSGT00860000135609"/>
<dbReference type="Proteomes" id="UP000008912">
    <property type="component" value="Unassembled WGS sequence"/>
</dbReference>
<organism evidence="2 3">
    <name type="scientific">Ailuropoda melanoleuca</name>
    <name type="common">Giant panda</name>
    <dbReference type="NCBI Taxonomy" id="9646"/>
    <lineage>
        <taxon>Eukaryota</taxon>
        <taxon>Metazoa</taxon>
        <taxon>Chordata</taxon>
        <taxon>Craniata</taxon>
        <taxon>Vertebrata</taxon>
        <taxon>Euteleostomi</taxon>
        <taxon>Mammalia</taxon>
        <taxon>Eutheria</taxon>
        <taxon>Laurasiatheria</taxon>
        <taxon>Carnivora</taxon>
        <taxon>Caniformia</taxon>
        <taxon>Ursidae</taxon>
        <taxon>Ailuropoda</taxon>
    </lineage>
</organism>
<protein>
    <submittedName>
        <fullName evidence="2">Uncharacterized protein</fullName>
    </submittedName>
</protein>
<evidence type="ECO:0000313" key="3">
    <source>
        <dbReference type="Proteomes" id="UP000008912"/>
    </source>
</evidence>
<keyword evidence="3" id="KW-1185">Reference proteome</keyword>
<name>A0A7N5KLS7_AILME</name>
<accession>A0A7N5KLS7</accession>
<dbReference type="AlphaFoldDB" id="A0A7N5KLS7"/>
<reference evidence="2" key="3">
    <citation type="submission" date="2025-09" db="UniProtKB">
        <authorList>
            <consortium name="Ensembl"/>
        </authorList>
    </citation>
    <scope>IDENTIFICATION</scope>
</reference>
<reference evidence="2 3" key="1">
    <citation type="journal article" date="2010" name="Nature">
        <title>The sequence and de novo assembly of the giant panda genome.</title>
        <authorList>
            <person name="Li R."/>
            <person name="Fan W."/>
            <person name="Tian G."/>
            <person name="Zhu H."/>
            <person name="He L."/>
            <person name="Cai J."/>
            <person name="Huang Q."/>
            <person name="Cai Q."/>
            <person name="Li B."/>
            <person name="Bai Y."/>
            <person name="Zhang Z."/>
            <person name="Zhang Y."/>
            <person name="Wang W."/>
            <person name="Li J."/>
            <person name="Wei F."/>
            <person name="Li H."/>
            <person name="Jian M."/>
            <person name="Li J."/>
            <person name="Zhang Z."/>
            <person name="Nielsen R."/>
            <person name="Li D."/>
            <person name="Gu W."/>
            <person name="Yang Z."/>
            <person name="Xuan Z."/>
            <person name="Ryder O.A."/>
            <person name="Leung F.C."/>
            <person name="Zhou Y."/>
            <person name="Cao J."/>
            <person name="Sun X."/>
            <person name="Fu Y."/>
            <person name="Fang X."/>
            <person name="Guo X."/>
            <person name="Wang B."/>
            <person name="Hou R."/>
            <person name="Shen F."/>
            <person name="Mu B."/>
            <person name="Ni P."/>
            <person name="Lin R."/>
            <person name="Qian W."/>
            <person name="Wang G."/>
            <person name="Yu C."/>
            <person name="Nie W."/>
            <person name="Wang J."/>
            <person name="Wu Z."/>
            <person name="Liang H."/>
            <person name="Min J."/>
            <person name="Wu Q."/>
            <person name="Cheng S."/>
            <person name="Ruan J."/>
            <person name="Wang M."/>
            <person name="Shi Z."/>
            <person name="Wen M."/>
            <person name="Liu B."/>
            <person name="Ren X."/>
            <person name="Zheng H."/>
            <person name="Dong D."/>
            <person name="Cook K."/>
            <person name="Shan G."/>
            <person name="Zhang H."/>
            <person name="Kosiol C."/>
            <person name="Xie X."/>
            <person name="Lu Z."/>
            <person name="Zheng H."/>
            <person name="Li Y."/>
            <person name="Steiner C.C."/>
            <person name="Lam T.T."/>
            <person name="Lin S."/>
            <person name="Zhang Q."/>
            <person name="Li G."/>
            <person name="Tian J."/>
            <person name="Gong T."/>
            <person name="Liu H."/>
            <person name="Zhang D."/>
            <person name="Fang L."/>
            <person name="Ye C."/>
            <person name="Zhang J."/>
            <person name="Hu W."/>
            <person name="Xu A."/>
            <person name="Ren Y."/>
            <person name="Zhang G."/>
            <person name="Bruford M.W."/>
            <person name="Li Q."/>
            <person name="Ma L."/>
            <person name="Guo Y."/>
            <person name="An N."/>
            <person name="Hu Y."/>
            <person name="Zheng Y."/>
            <person name="Shi Y."/>
            <person name="Li Z."/>
            <person name="Liu Q."/>
            <person name="Chen Y."/>
            <person name="Zhao J."/>
            <person name="Qu N."/>
            <person name="Zhao S."/>
            <person name="Tian F."/>
            <person name="Wang X."/>
            <person name="Wang H."/>
            <person name="Xu L."/>
            <person name="Liu X."/>
            <person name="Vinar T."/>
            <person name="Wang Y."/>
            <person name="Lam T.W."/>
            <person name="Yiu S.M."/>
            <person name="Liu S."/>
            <person name="Zhang H."/>
            <person name="Li D."/>
            <person name="Huang Y."/>
            <person name="Wang X."/>
            <person name="Yang G."/>
            <person name="Jiang Z."/>
            <person name="Wang J."/>
            <person name="Qin N."/>
            <person name="Li L."/>
            <person name="Li J."/>
            <person name="Bolund L."/>
            <person name="Kristiansen K."/>
            <person name="Wong G.K."/>
            <person name="Olson M."/>
            <person name="Zhang X."/>
            <person name="Li S."/>
            <person name="Yang H."/>
            <person name="Wang J."/>
            <person name="Wang J."/>
        </authorList>
    </citation>
    <scope>NUCLEOTIDE SEQUENCE [LARGE SCALE GENOMIC DNA]</scope>
</reference>